<dbReference type="InterPro" id="IPR029063">
    <property type="entry name" value="SAM-dependent_MTases_sf"/>
</dbReference>
<evidence type="ECO:0000313" key="4">
    <source>
        <dbReference type="Proteomes" id="UP000029085"/>
    </source>
</evidence>
<feature type="transmembrane region" description="Helical" evidence="2">
    <location>
        <begin position="389"/>
        <end position="408"/>
    </location>
</feature>
<accession>A0A087MG82</accession>
<feature type="transmembrane region" description="Helical" evidence="2">
    <location>
        <begin position="269"/>
        <end position="289"/>
    </location>
</feature>
<dbReference type="PANTHER" id="PTHR11558">
    <property type="entry name" value="SPERMIDINE/SPERMINE SYNTHASE"/>
    <property type="match status" value="1"/>
</dbReference>
<dbReference type="Pfam" id="PF01564">
    <property type="entry name" value="Spermine_synth"/>
    <property type="match status" value="1"/>
</dbReference>
<dbReference type="GO" id="GO:0004766">
    <property type="term" value="F:spermidine synthase activity"/>
    <property type="evidence" value="ECO:0007669"/>
    <property type="project" value="TreeGrafter"/>
</dbReference>
<dbReference type="SUPFAM" id="SSF53335">
    <property type="entry name" value="S-adenosyl-L-methionine-dependent methyltransferases"/>
    <property type="match status" value="1"/>
</dbReference>
<protein>
    <recommendedName>
        <fullName evidence="5">PABS domain-containing protein</fullName>
    </recommendedName>
</protein>
<dbReference type="EMBL" id="AVCJ01000043">
    <property type="protein sequence ID" value="KFL35885.1"/>
    <property type="molecule type" value="Genomic_DNA"/>
</dbReference>
<dbReference type="PATRIC" id="fig|1121014.3.peg.2170"/>
<dbReference type="SUPFAM" id="SSF103473">
    <property type="entry name" value="MFS general substrate transporter"/>
    <property type="match status" value="1"/>
</dbReference>
<feature type="transmembrane region" description="Helical" evidence="2">
    <location>
        <begin position="237"/>
        <end position="257"/>
    </location>
</feature>
<feature type="transmembrane region" description="Helical" evidence="2">
    <location>
        <begin position="444"/>
        <end position="462"/>
    </location>
</feature>
<feature type="transmembrane region" description="Helical" evidence="2">
    <location>
        <begin position="75"/>
        <end position="98"/>
    </location>
</feature>
<keyword evidence="2" id="KW-0472">Membrane</keyword>
<dbReference type="Gene3D" id="3.40.50.150">
    <property type="entry name" value="Vaccinia Virus protein VP39"/>
    <property type="match status" value="1"/>
</dbReference>
<evidence type="ECO:0000313" key="3">
    <source>
        <dbReference type="EMBL" id="KFL35885.1"/>
    </source>
</evidence>
<dbReference type="AlphaFoldDB" id="A0A087MG82"/>
<evidence type="ECO:0000256" key="2">
    <source>
        <dbReference type="SAM" id="Phobius"/>
    </source>
</evidence>
<feature type="transmembrane region" description="Helical" evidence="2">
    <location>
        <begin position="42"/>
        <end position="63"/>
    </location>
</feature>
<feature type="transmembrane region" description="Helical" evidence="2">
    <location>
        <begin position="414"/>
        <end position="432"/>
    </location>
</feature>
<keyword evidence="1" id="KW-0745">Spermidine biosynthesis</keyword>
<keyword evidence="2" id="KW-1133">Transmembrane helix</keyword>
<keyword evidence="2" id="KW-0812">Transmembrane</keyword>
<feature type="transmembrane region" description="Helical" evidence="2">
    <location>
        <begin position="190"/>
        <end position="207"/>
    </location>
</feature>
<sequence>MPPRVLGLERLLLALFVASGFAGLIYQAIWSHYLGLSLGHAAYAQTLVLGIFMGGMALGAWVVSRRGVRWRRLIAAYALVEIVIGLAGLAFHPVFLAYTGLSQDTVYPALESAAAVRAWQWGSAALLIAPQSILLGMTFPLMSGGYLRIAPRADGEILGGLYFSNSIGAAFGALFATFVLLPWIGMPGAVAFAGAVNLVVGVLAWRVSRRVDAQPSEAPVVGETPVTPSAAPGFFRAMLLVACLTGASSFVYEIGWVRMLNQVLGTTVHSFELMLSAFILGLAFGGLWVRRRAPRVTDPVAYAGWAQLWMGLAALVSLPLFANSFHWVGWLMGLLPRTDEGYALFTLASGAIAMLVMFPAAFFAGMTLPLLTMAMLRNGSGEAGIGRVYAINTLGAILGVVLAVHVLIPTLGLQLSVTLAALVDVVLGVVLIRWYAAGDGSPRTLPGALVATMLVLGISLVFGRADPRALAGGVYRTGAASLGSGVDIPYLKDGKTSTVAVVAGDNWHSITTNGKPDAAVNLDPDADPADDEITMVLLGTLPLALHPAPRDVAVIGWGSGLSTHSLLGSPRPARVDSIEIEPAMVEGSRLMMPRVYRAFDDPRSHLHIDDARTFFSTGRKRYDVIVSEPSNPWVSGVGSLFTRQFYGFLGDHLEDDGVLIQWVHIYELDNPLLATMLAALGQQFPHVDLYLANQGDLILAASRRPLPAPRYPAAPDSGFAAEMARVGLGSAADFEVRRLGDRRVLDTLVRMTGVPAHDDFHPVVSLQAPRARFKNRSADWLLRLETAGLPLLETIAGRRTVPADLVLTEAEGSLSLRLAQEGRRIRAAMTGEPLPGAFHEPSLADAGRELRLLSGAGIGQQDEGRWLAAAAQVAEATLSGLSPSDLDGLWIDPVWYHAEDAPVSVRRVLQAYDATARRDHAAMQQTGLAALDVLDPAVAPLLVREHMLVIARLGAIGQGDLEASVAIERQFGRDVPGGGDAAYGFVRGFLLAWADQETSSD</sequence>
<dbReference type="GO" id="GO:0005829">
    <property type="term" value="C:cytosol"/>
    <property type="evidence" value="ECO:0007669"/>
    <property type="project" value="TreeGrafter"/>
</dbReference>
<evidence type="ECO:0008006" key="5">
    <source>
        <dbReference type="Google" id="ProtNLM"/>
    </source>
</evidence>
<reference evidence="4" key="1">
    <citation type="submission" date="2013-08" db="EMBL/GenBank/DDBJ databases">
        <title>Genome sequencing of Arenimonas donghaensis.</title>
        <authorList>
            <person name="Chen F."/>
            <person name="Wang G."/>
        </authorList>
    </citation>
    <scope>NUCLEOTIDE SEQUENCE [LARGE SCALE GENOMIC DNA]</scope>
    <source>
        <strain evidence="4">HO3-R19</strain>
    </source>
</reference>
<organism evidence="3 4">
    <name type="scientific">Arenimonas donghaensis DSM 18148 = HO3-R19</name>
    <dbReference type="NCBI Taxonomy" id="1121014"/>
    <lineage>
        <taxon>Bacteria</taxon>
        <taxon>Pseudomonadati</taxon>
        <taxon>Pseudomonadota</taxon>
        <taxon>Gammaproteobacteria</taxon>
        <taxon>Lysobacterales</taxon>
        <taxon>Lysobacteraceae</taxon>
        <taxon>Arenimonas</taxon>
    </lineage>
</organism>
<proteinExistence type="predicted"/>
<dbReference type="InterPro" id="IPR001045">
    <property type="entry name" value="Spermi_synthase"/>
</dbReference>
<feature type="transmembrane region" description="Helical" evidence="2">
    <location>
        <begin position="118"/>
        <end position="141"/>
    </location>
</feature>
<dbReference type="RefSeq" id="WP_034225076.1">
    <property type="nucleotide sequence ID" value="NZ_AVCJ01000043.1"/>
</dbReference>
<dbReference type="InterPro" id="IPR036259">
    <property type="entry name" value="MFS_trans_sf"/>
</dbReference>
<feature type="transmembrane region" description="Helical" evidence="2">
    <location>
        <begin position="162"/>
        <end position="184"/>
    </location>
</feature>
<reference evidence="3 4" key="2">
    <citation type="journal article" date="2015" name="Stand. Genomic Sci.">
        <title>High quality draft genomic sequence of Arenimonas donghaensis DSM 18148(T).</title>
        <authorList>
            <person name="Chen F."/>
            <person name="Wang H."/>
            <person name="Cao Y."/>
            <person name="Li X."/>
            <person name="Wang G."/>
        </authorList>
    </citation>
    <scope>NUCLEOTIDE SEQUENCE [LARGE SCALE GENOMIC DNA]</scope>
    <source>
        <strain evidence="3 4">HO3-R19</strain>
    </source>
</reference>
<dbReference type="GO" id="GO:0008295">
    <property type="term" value="P:spermidine biosynthetic process"/>
    <property type="evidence" value="ECO:0007669"/>
    <property type="project" value="UniProtKB-KW"/>
</dbReference>
<dbReference type="PANTHER" id="PTHR11558:SF11">
    <property type="entry name" value="SPERMIDINE SYNTHASE"/>
    <property type="match status" value="1"/>
</dbReference>
<keyword evidence="4" id="KW-1185">Reference proteome</keyword>
<dbReference type="CDD" id="cd02440">
    <property type="entry name" value="AdoMet_MTases"/>
    <property type="match status" value="1"/>
</dbReference>
<feature type="transmembrane region" description="Helical" evidence="2">
    <location>
        <begin position="301"/>
        <end position="322"/>
    </location>
</feature>
<comment type="caution">
    <text evidence="3">The sequence shown here is derived from an EMBL/GenBank/DDBJ whole genome shotgun (WGS) entry which is preliminary data.</text>
</comment>
<evidence type="ECO:0000256" key="1">
    <source>
        <dbReference type="ARBA" id="ARBA00023066"/>
    </source>
</evidence>
<dbReference type="OrthoDB" id="5516475at2"/>
<name>A0A087MG82_9GAMM</name>
<feature type="transmembrane region" description="Helical" evidence="2">
    <location>
        <begin position="12"/>
        <end position="30"/>
    </location>
</feature>
<dbReference type="STRING" id="1121014.N788_06325"/>
<gene>
    <name evidence="3" type="ORF">N788_06325</name>
</gene>
<dbReference type="Proteomes" id="UP000029085">
    <property type="component" value="Unassembled WGS sequence"/>
</dbReference>
<feature type="transmembrane region" description="Helical" evidence="2">
    <location>
        <begin position="342"/>
        <end position="368"/>
    </location>
</feature>